<evidence type="ECO:0000313" key="3">
    <source>
        <dbReference type="Proteomes" id="UP000218807"/>
    </source>
</evidence>
<accession>A0A2A5KKI6</accession>
<organism evidence="2 3">
    <name type="scientific">Rhizobium sophoriradicis</name>
    <dbReference type="NCBI Taxonomy" id="1535245"/>
    <lineage>
        <taxon>Bacteria</taxon>
        <taxon>Pseudomonadati</taxon>
        <taxon>Pseudomonadota</taxon>
        <taxon>Alphaproteobacteria</taxon>
        <taxon>Hyphomicrobiales</taxon>
        <taxon>Rhizobiaceae</taxon>
        <taxon>Rhizobium/Agrobacterium group</taxon>
        <taxon>Rhizobium</taxon>
    </lineage>
</organism>
<keyword evidence="3" id="KW-1185">Reference proteome</keyword>
<comment type="caution">
    <text evidence="2">The sequence shown here is derived from an EMBL/GenBank/DDBJ whole genome shotgun (WGS) entry which is preliminary data.</text>
</comment>
<dbReference type="EMBL" id="NXDM01000042">
    <property type="protein sequence ID" value="PCK77507.1"/>
    <property type="molecule type" value="Genomic_DNA"/>
</dbReference>
<protein>
    <submittedName>
        <fullName evidence="2">Uncharacterized protein</fullName>
    </submittedName>
</protein>
<dbReference type="Proteomes" id="UP000218807">
    <property type="component" value="Unassembled WGS sequence"/>
</dbReference>
<keyword evidence="1" id="KW-0812">Transmembrane</keyword>
<reference evidence="2 3" key="1">
    <citation type="submission" date="2017-09" db="EMBL/GenBank/DDBJ databases">
        <title>Comparative genomics of rhizobia isolated from Phaseolus vulgaris in China.</title>
        <authorList>
            <person name="Tong W."/>
        </authorList>
    </citation>
    <scope>NUCLEOTIDE SEQUENCE [LARGE SCALE GENOMIC DNA]</scope>
    <source>
        <strain evidence="2 3">L101</strain>
    </source>
</reference>
<evidence type="ECO:0000256" key="1">
    <source>
        <dbReference type="SAM" id="Phobius"/>
    </source>
</evidence>
<proteinExistence type="predicted"/>
<name>A0A2A5KKI6_9HYPH</name>
<gene>
    <name evidence="2" type="ORF">CPT34_29785</name>
</gene>
<feature type="transmembrane region" description="Helical" evidence="1">
    <location>
        <begin position="22"/>
        <end position="44"/>
    </location>
</feature>
<evidence type="ECO:0000313" key="2">
    <source>
        <dbReference type="EMBL" id="PCK77507.1"/>
    </source>
</evidence>
<sequence>MGVGTALVVATRIVNNELMMTVLSWFVFSLGLLWVLLFIIYKIIPMPATLSQQISCAVWFLKDCKTVVDTDTQATGPAPPDASVLPSRQSVDIQPAKYEVYVQFAGVLARDSVRAMMRKLGEQGWNVQGAEGGGQRTSDATGTSEVRYAAGDKAAAEALAAAVQESHLSSRAVNAIQNSSVEKSKLEVWISR</sequence>
<keyword evidence="1" id="KW-1133">Transmembrane helix</keyword>
<keyword evidence="1" id="KW-0472">Membrane</keyword>
<dbReference type="AlphaFoldDB" id="A0A2A5KKI6"/>